<gene>
    <name evidence="8" type="ORF">NLI96_g6481</name>
</gene>
<dbReference type="Pfam" id="PF00675">
    <property type="entry name" value="Peptidase_M16"/>
    <property type="match status" value="1"/>
</dbReference>
<keyword evidence="6" id="KW-0482">Metalloprotease</keyword>
<evidence type="ECO:0000256" key="2">
    <source>
        <dbReference type="ARBA" id="ARBA00022670"/>
    </source>
</evidence>
<dbReference type="PANTHER" id="PTHR43690:SF18">
    <property type="entry name" value="INSULIN-DEGRADING ENZYME-RELATED"/>
    <property type="match status" value="1"/>
</dbReference>
<keyword evidence="3" id="KW-0479">Metal-binding</keyword>
<evidence type="ECO:0000256" key="4">
    <source>
        <dbReference type="ARBA" id="ARBA00022801"/>
    </source>
</evidence>
<evidence type="ECO:0000256" key="1">
    <source>
        <dbReference type="ARBA" id="ARBA00007261"/>
    </source>
</evidence>
<dbReference type="GO" id="GO:0046872">
    <property type="term" value="F:metal ion binding"/>
    <property type="evidence" value="ECO:0007669"/>
    <property type="project" value="UniProtKB-KW"/>
</dbReference>
<evidence type="ECO:0000256" key="5">
    <source>
        <dbReference type="ARBA" id="ARBA00022833"/>
    </source>
</evidence>
<keyword evidence="9" id="KW-1185">Reference proteome</keyword>
<dbReference type="GO" id="GO:0008237">
    <property type="term" value="F:metallopeptidase activity"/>
    <property type="evidence" value="ECO:0007669"/>
    <property type="project" value="UniProtKB-KW"/>
</dbReference>
<organism evidence="8 9">
    <name type="scientific">Meripilus lineatus</name>
    <dbReference type="NCBI Taxonomy" id="2056292"/>
    <lineage>
        <taxon>Eukaryota</taxon>
        <taxon>Fungi</taxon>
        <taxon>Dikarya</taxon>
        <taxon>Basidiomycota</taxon>
        <taxon>Agaricomycotina</taxon>
        <taxon>Agaricomycetes</taxon>
        <taxon>Polyporales</taxon>
        <taxon>Meripilaceae</taxon>
        <taxon>Meripilus</taxon>
    </lineage>
</organism>
<dbReference type="AlphaFoldDB" id="A0AAD5YDU6"/>
<evidence type="ECO:0000256" key="6">
    <source>
        <dbReference type="ARBA" id="ARBA00023049"/>
    </source>
</evidence>
<evidence type="ECO:0000313" key="8">
    <source>
        <dbReference type="EMBL" id="KAJ3483190.1"/>
    </source>
</evidence>
<dbReference type="SUPFAM" id="SSF63411">
    <property type="entry name" value="LuxS/MPP-like metallohydrolase"/>
    <property type="match status" value="1"/>
</dbReference>
<dbReference type="PANTHER" id="PTHR43690">
    <property type="entry name" value="NARDILYSIN"/>
    <property type="match status" value="1"/>
</dbReference>
<dbReference type="InterPro" id="IPR011249">
    <property type="entry name" value="Metalloenz_LuxS/M16"/>
</dbReference>
<name>A0AAD5YDU6_9APHY</name>
<comment type="caution">
    <text evidence="8">The sequence shown here is derived from an EMBL/GenBank/DDBJ whole genome shotgun (WGS) entry which is preliminary data.</text>
</comment>
<dbReference type="EMBL" id="JANAWD010000238">
    <property type="protein sequence ID" value="KAJ3483190.1"/>
    <property type="molecule type" value="Genomic_DNA"/>
</dbReference>
<dbReference type="GO" id="GO:0006508">
    <property type="term" value="P:proteolysis"/>
    <property type="evidence" value="ECO:0007669"/>
    <property type="project" value="UniProtKB-KW"/>
</dbReference>
<evidence type="ECO:0000313" key="9">
    <source>
        <dbReference type="Proteomes" id="UP001212997"/>
    </source>
</evidence>
<reference evidence="8" key="1">
    <citation type="submission" date="2022-07" db="EMBL/GenBank/DDBJ databases">
        <title>Genome Sequence of Physisporinus lineatus.</title>
        <authorList>
            <person name="Buettner E."/>
        </authorList>
    </citation>
    <scope>NUCLEOTIDE SEQUENCE</scope>
    <source>
        <strain evidence="8">VT162</strain>
    </source>
</reference>
<keyword evidence="4" id="KW-0378">Hydrolase</keyword>
<dbReference type="InterPro" id="IPR050626">
    <property type="entry name" value="Peptidase_M16"/>
</dbReference>
<sequence length="109" mass="12277">MTQDRESAPVTPIWDFVTFQQDSQNQNRRGITLRNGLTAHLCHDPLADDAQVQMVVSVGYCDDPDDMAGLAHLTEHLVFMGTKQFPEENAFTEVSTYFRALELAPHNLV</sequence>
<keyword evidence="5" id="KW-0862">Zinc</keyword>
<dbReference type="Proteomes" id="UP001212997">
    <property type="component" value="Unassembled WGS sequence"/>
</dbReference>
<accession>A0AAD5YDU6</accession>
<keyword evidence="2" id="KW-0645">Protease</keyword>
<protein>
    <recommendedName>
        <fullName evidence="7">Peptidase M16 N-terminal domain-containing protein</fullName>
    </recommendedName>
</protein>
<proteinExistence type="inferred from homology"/>
<dbReference type="Gene3D" id="3.30.830.10">
    <property type="entry name" value="Metalloenzyme, LuxS/M16 peptidase-like"/>
    <property type="match status" value="1"/>
</dbReference>
<evidence type="ECO:0000259" key="7">
    <source>
        <dbReference type="Pfam" id="PF00675"/>
    </source>
</evidence>
<comment type="similarity">
    <text evidence="1">Belongs to the peptidase M16 family.</text>
</comment>
<evidence type="ECO:0000256" key="3">
    <source>
        <dbReference type="ARBA" id="ARBA00022723"/>
    </source>
</evidence>
<feature type="domain" description="Peptidase M16 N-terminal" evidence="7">
    <location>
        <begin position="43"/>
        <end position="94"/>
    </location>
</feature>
<dbReference type="InterPro" id="IPR011765">
    <property type="entry name" value="Pept_M16_N"/>
</dbReference>